<evidence type="ECO:0000256" key="2">
    <source>
        <dbReference type="SAM" id="MobiDB-lite"/>
    </source>
</evidence>
<dbReference type="SUPFAM" id="SSF53335">
    <property type="entry name" value="S-adenosyl-L-methionine-dependent methyltransferases"/>
    <property type="match status" value="1"/>
</dbReference>
<dbReference type="InterPro" id="IPR029063">
    <property type="entry name" value="SAM-dependent_MTases_sf"/>
</dbReference>
<feature type="compositionally biased region" description="Basic and acidic residues" evidence="2">
    <location>
        <begin position="249"/>
        <end position="258"/>
    </location>
</feature>
<dbReference type="Gene3D" id="3.40.50.150">
    <property type="entry name" value="Vaccinia Virus protein VP39"/>
    <property type="match status" value="1"/>
</dbReference>
<feature type="compositionally biased region" description="Polar residues" evidence="2">
    <location>
        <begin position="288"/>
        <end position="303"/>
    </location>
</feature>
<keyword evidence="4" id="KW-0347">Helicase</keyword>
<dbReference type="SUPFAM" id="SSF52540">
    <property type="entry name" value="P-loop containing nucleoside triphosphate hydrolases"/>
    <property type="match status" value="2"/>
</dbReference>
<dbReference type="Proteomes" id="UP000677305">
    <property type="component" value="Chromosome"/>
</dbReference>
<feature type="compositionally biased region" description="Basic and acidic residues" evidence="2">
    <location>
        <begin position="304"/>
        <end position="315"/>
    </location>
</feature>
<name>A0A8J8SF00_9FIRM</name>
<dbReference type="InterPro" id="IPR001650">
    <property type="entry name" value="Helicase_C-like"/>
</dbReference>
<keyword evidence="1" id="KW-0175">Coiled coil</keyword>
<dbReference type="KEGG" id="vgu:HYG85_20095"/>
<dbReference type="PROSITE" id="PS51194">
    <property type="entry name" value="HELICASE_CTER"/>
    <property type="match status" value="1"/>
</dbReference>
<dbReference type="SMART" id="SM00487">
    <property type="entry name" value="DEXDc"/>
    <property type="match status" value="1"/>
</dbReference>
<reference evidence="4 5" key="1">
    <citation type="submission" date="2020-07" db="EMBL/GenBank/DDBJ databases">
        <title>Vallitalea guaymasensis genome.</title>
        <authorList>
            <person name="Postec A."/>
        </authorList>
    </citation>
    <scope>NUCLEOTIDE SEQUENCE [LARGE SCALE GENOMIC DNA]</scope>
    <source>
        <strain evidence="4 5">Ra1766G1</strain>
    </source>
</reference>
<evidence type="ECO:0000256" key="1">
    <source>
        <dbReference type="SAM" id="Coils"/>
    </source>
</evidence>
<feature type="domain" description="Helicase C-terminal" evidence="3">
    <location>
        <begin position="1610"/>
        <end position="1789"/>
    </location>
</feature>
<dbReference type="InterPro" id="IPR052933">
    <property type="entry name" value="DNA_Protect_Modify"/>
</dbReference>
<feature type="coiled-coil region" evidence="1">
    <location>
        <begin position="198"/>
        <end position="225"/>
    </location>
</feature>
<organism evidence="4 5">
    <name type="scientific">Vallitalea guaymasensis</name>
    <dbReference type="NCBI Taxonomy" id="1185412"/>
    <lineage>
        <taxon>Bacteria</taxon>
        <taxon>Bacillati</taxon>
        <taxon>Bacillota</taxon>
        <taxon>Clostridia</taxon>
        <taxon>Lachnospirales</taxon>
        <taxon>Vallitaleaceae</taxon>
        <taxon>Vallitalea</taxon>
    </lineage>
</organism>
<keyword evidence="4" id="KW-0378">Hydrolase</keyword>
<feature type="compositionally biased region" description="Polar residues" evidence="2">
    <location>
        <begin position="268"/>
        <end position="277"/>
    </location>
</feature>
<dbReference type="GO" id="GO:0004386">
    <property type="term" value="F:helicase activity"/>
    <property type="evidence" value="ECO:0007669"/>
    <property type="project" value="UniProtKB-KW"/>
</dbReference>
<sequence>MLFLNFHGSVYKHTFDDAVLIYAQRPDATFVADMKTWNQKVGRWIKKGAKSIAVFDHSNNLPTLKNYFDIKDTTVREENRFSYPTYWRINEKNEQFLLNRINRYYDVNTVDDYLKELSLIGLQKREQIIFKNFKKDIEDSHLSTFDLERVKTQFYTTLLESIYYMTATRCGFKVTPDFKVISYFNTKPLIFRMGSIVSNIAENILRDIEKEVKAIQRERSVASESNNIRLQNDRAGISRTNTGSNEQTTRNREVRKQSIDLSEGRIPTQIQLSQSRRNIAENHVQGKRGSSSKDGAITTTNVDNRTDKESRKLLRELQTQGNDKNKSRGNSTSRNSIQTKIGTQSESSYDGSFLLNKSTNENKNIPNEIDEMKESKTKSKVDTYLKDNINNATDIDNIVYDLDEPSNVIDEDDLDSSDENNIPKINYIYNAKDGIGIGGAKTKYKQNIEAIKTLNVIEKENRSATPDEQIILAKYNGWGGLANVFDSHNNQWCNEYHELKDLLSPDEYVSARESTPNSHYTSPVVIKAIYKALEQMGFKKGSILEPSMGVGNFFAHLPNSMKDSKLYGIELDNLSGRIGKQLYQRADVTISGYEKADLKDNFYDVAIGNIPFGNYKVYDRQYNKHNFLIHDFFFAKTIDKVRPNGIIALVTSRGTLDKADYKVRKYIAERAELLGAIRLPNTAFKEVAGTDVTSDIIFLKKRERISVENPSWIEVGKNENGVPINNYFLENPHMCLGNMEFDTRMYGENSNYTTCVVIDKTFNLEESLNQAVSYIKGSIGEYKREVVESDNNEILVAANPNVKNYTYAYLDNNLYYRENSHMRRIDITGKKLERIKGMIELREITRNLINIQVEGCTKEKLQYTQSILNNKYDAFVKKHGAISSKTNMQAFREDNDYPLLCSLEVIDQDRNIKKADIFTKQTIKPIEKITSVDTAREALTVSLNEKGEVDLGYMSELYDEEKDDIIQELQGEIFLNPIRYDKDNPYVGYETYDEYLSGNVREKLKFARVYAETNPELFPLNITALEKIQPKDLDASEIDVRLGTTWINNKDYEQFIYELLKTPNYYKNRTGDRDEICLTYNNYNTNYTINGKGLDGRSVAARETYGTKRMNAYYIIEDTLNLKNVTVKDRVEEGDKVKYVLNKKETMLAREKQSLVKQAFKEWIFKEAERRKKYVDFYNQNFNNIRLREYDGSHLTFPEMNNDIKLRPHQVNAIARTIYGGNTLLAHVVGAGKTFEMIASCMEQKRMGILKKAIFVVPNHITQDFGSEFLRLYPNSKVLVTTKKDFEKKNRQRFVSRIATGSYDAIVIGHSQFEKIPVSIERQELMIQKQINELMHGIDQSKTKKGQNWSVKQMEAEKKKLDVELKKLHDTPKDNVINFEELGVDAIYLDEAHYYKNCAVFSKMRNVGGIGQSRAKKASDMLMKTQCIQELKGGEKGVVFATGTPISNSMTELYVMQRYLQNKELESRGLKHFDSWAAQFGEVVSALELAPEGTGYRIKNRFAKFTNLPELMTMFKNVADIQTADMLDLPVPKLKDGKAKIIVAESNDYITNKMDDFAKRAEKIRAGKDPRIDNMLKVTNEARLLGLDPRTLDPNAPNYPDSKVNRCIEAIYQEYIASNSTKGTQIIFSDTGTPTTDGRFSVYPYIKNELIKKGIPATEICFIHDAKTDVQREALFADMRSGNKRILIGSTSKCGTGTNIQAKLIALHHLDCPWRPADLEQREGRILRQGNENEEVTIYKYVTKSTFDSYMWQLVENKQRFISQIMTSKSVTRSAEDIDETVLSYAEVKAIATGNPLIKEKMEIDNEVARLTLLKGAYDSNKYSLEDRFLYRYPSEIKKQKEIIECLVKDIEKRDMTSSNDFKITIEGKVFNERERAGTYVLALLQGMKAGDTKAIGNFKDFELSITSSMFSNENGMLLHGSKTYFVSFSNSTHGNMIKLENILDSLEKRIEDSEMRIDELTRNMEQAKEEFEKPFVHQANLQRLVKRQAELNVLLDMNKESDTPVVDEQNNIKNSKKIKSVSIEQEIEEDL</sequence>
<dbReference type="SMART" id="SM00490">
    <property type="entry name" value="HELICc"/>
    <property type="match status" value="1"/>
</dbReference>
<dbReference type="Pfam" id="PF00271">
    <property type="entry name" value="Helicase_C"/>
    <property type="match status" value="1"/>
</dbReference>
<keyword evidence="4" id="KW-0067">ATP-binding</keyword>
<protein>
    <submittedName>
        <fullName evidence="4">Helicase</fullName>
    </submittedName>
</protein>
<proteinExistence type="predicted"/>
<feature type="compositionally biased region" description="Polar residues" evidence="2">
    <location>
        <begin position="238"/>
        <end position="248"/>
    </location>
</feature>
<dbReference type="Gene3D" id="3.40.50.300">
    <property type="entry name" value="P-loop containing nucleotide triphosphate hydrolases"/>
    <property type="match status" value="2"/>
</dbReference>
<feature type="region of interest" description="Disordered" evidence="2">
    <location>
        <begin position="225"/>
        <end position="378"/>
    </location>
</feature>
<dbReference type="EMBL" id="CP058561">
    <property type="protein sequence ID" value="QUH32080.1"/>
    <property type="molecule type" value="Genomic_DNA"/>
</dbReference>
<evidence type="ECO:0000259" key="3">
    <source>
        <dbReference type="PROSITE" id="PS51194"/>
    </source>
</evidence>
<dbReference type="InterPro" id="IPR027417">
    <property type="entry name" value="P-loop_NTPase"/>
</dbReference>
<accession>A0A8J8SF00</accession>
<evidence type="ECO:0000313" key="5">
    <source>
        <dbReference type="Proteomes" id="UP000677305"/>
    </source>
</evidence>
<keyword evidence="4" id="KW-0547">Nucleotide-binding</keyword>
<feature type="compositionally biased region" description="Polar residues" evidence="2">
    <location>
        <begin position="317"/>
        <end position="365"/>
    </location>
</feature>
<gene>
    <name evidence="4" type="ORF">HYG85_20095</name>
</gene>
<dbReference type="PANTHER" id="PTHR41313">
    <property type="entry name" value="ADENINE-SPECIFIC METHYLTRANSFERASE"/>
    <property type="match status" value="1"/>
</dbReference>
<keyword evidence="5" id="KW-1185">Reference proteome</keyword>
<evidence type="ECO:0000313" key="4">
    <source>
        <dbReference type="EMBL" id="QUH32080.1"/>
    </source>
</evidence>
<dbReference type="InterPro" id="IPR014001">
    <property type="entry name" value="Helicase_ATP-bd"/>
</dbReference>
<dbReference type="PANTHER" id="PTHR41313:SF1">
    <property type="entry name" value="DNA METHYLASE ADENINE-SPECIFIC DOMAIN-CONTAINING PROTEIN"/>
    <property type="match status" value="1"/>
</dbReference>
<feature type="coiled-coil region" evidence="1">
    <location>
        <begin position="1937"/>
        <end position="1971"/>
    </location>
</feature>